<gene>
    <name evidence="2" type="ORF">ABHN84_05960</name>
</gene>
<evidence type="ECO:0000313" key="3">
    <source>
        <dbReference type="Proteomes" id="UP001477278"/>
    </source>
</evidence>
<comment type="caution">
    <text evidence="2">The sequence shown here is derived from an EMBL/GenBank/DDBJ whole genome shotgun (WGS) entry which is preliminary data.</text>
</comment>
<accession>A0ABV0FME0</accession>
<evidence type="ECO:0000256" key="1">
    <source>
        <dbReference type="SAM" id="Phobius"/>
    </source>
</evidence>
<name>A0ABV0FME0_9GAMM</name>
<dbReference type="Proteomes" id="UP001477278">
    <property type="component" value="Unassembled WGS sequence"/>
</dbReference>
<keyword evidence="1" id="KW-1133">Transmembrane helix</keyword>
<dbReference type="RefSeq" id="WP_165870071.1">
    <property type="nucleotide sequence ID" value="NZ_JAACRJ010000001.1"/>
</dbReference>
<sequence length="57" mass="6131">MTGIYRVVVLIALIALALTCYLAGSQTGAVTFFVAGGLLETAFWFGLFRKSTNRTIS</sequence>
<keyword evidence="3" id="KW-1185">Reference proteome</keyword>
<dbReference type="GeneID" id="90568680"/>
<dbReference type="EMBL" id="JBDPZN010000002">
    <property type="protein sequence ID" value="MEO3681840.1"/>
    <property type="molecule type" value="Genomic_DNA"/>
</dbReference>
<feature type="transmembrane region" description="Helical" evidence="1">
    <location>
        <begin position="7"/>
        <end position="24"/>
    </location>
</feature>
<evidence type="ECO:0008006" key="4">
    <source>
        <dbReference type="Google" id="ProtNLM"/>
    </source>
</evidence>
<keyword evidence="1" id="KW-0472">Membrane</keyword>
<keyword evidence="1" id="KW-0812">Transmembrane</keyword>
<feature type="transmembrane region" description="Helical" evidence="1">
    <location>
        <begin position="30"/>
        <end position="48"/>
    </location>
</feature>
<protein>
    <recommendedName>
        <fullName evidence="4">Phosphatidate cytidylyltransferase</fullName>
    </recommendedName>
</protein>
<evidence type="ECO:0000313" key="2">
    <source>
        <dbReference type="EMBL" id="MEO3681840.1"/>
    </source>
</evidence>
<reference evidence="2 3" key="1">
    <citation type="submission" date="2024-05" db="EMBL/GenBank/DDBJ databases">
        <title>Genome sequencing of Marine Estuary Bacteria, Shewanella vesiculosa and S. baltica, and Pseudomonas syringae.</title>
        <authorList>
            <person name="Gurung A."/>
            <person name="Maclea K.S."/>
        </authorList>
    </citation>
    <scope>NUCLEOTIDE SEQUENCE [LARGE SCALE GENOMIC DNA]</scope>
    <source>
        <strain evidence="2 3">1A</strain>
    </source>
</reference>
<organism evidence="2 3">
    <name type="scientific">Shewanella vesiculosa</name>
    <dbReference type="NCBI Taxonomy" id="518738"/>
    <lineage>
        <taxon>Bacteria</taxon>
        <taxon>Pseudomonadati</taxon>
        <taxon>Pseudomonadota</taxon>
        <taxon>Gammaproteobacteria</taxon>
        <taxon>Alteromonadales</taxon>
        <taxon>Shewanellaceae</taxon>
        <taxon>Shewanella</taxon>
    </lineage>
</organism>
<proteinExistence type="predicted"/>